<keyword evidence="2" id="KW-0227">DNA damage</keyword>
<keyword evidence="7" id="KW-1185">Reference proteome</keyword>
<sequence>MFNDRIEDDCHMKKLTENILSYHNKAIFQLKQQNEKLSKEKSELVDKVSELTSANQKLLKFKQSRTSNEYELVSLRKELERSNLLIKQYEEKLTVERQRVKDWKRCAESRDPKLKNKKHSFFGTLDEEGTEKKESLMVYAPMTEMLSEDEDETNEVLENEKQFAPITVGETERYPDNNNMIIDNEAKEFPPNEKCEAGKISFEEVPECSETSTDDEVSKSPSLLTRFMPPRSLSDVSFNLSRAKFDTSEDLFAETLPPPIKPSFVIERSSKPMKTVSKINLVDDEFDAASTSTPLATQFQKPNFFEKKDTSVYENDKKIQRTAKEQNGKKSTHNNTVLEDYFDKNEVAYSKNKCMKTPDKPQNKGYKYVEVVRKKADREKLKGFSCAECEKFYKDENLTDSKKKEILNRCSRHRYQDTPPPNTPDEFWEVGFPSTQEYIKKGLLEVKEEDTPKENKLYQRRRKRIKYQ</sequence>
<dbReference type="InterPro" id="IPR033316">
    <property type="entry name" value="RBBP8-like"/>
</dbReference>
<evidence type="ECO:0000313" key="7">
    <source>
        <dbReference type="Proteomes" id="UP000594262"/>
    </source>
</evidence>
<evidence type="ECO:0000256" key="3">
    <source>
        <dbReference type="ARBA" id="ARBA00023242"/>
    </source>
</evidence>
<dbReference type="PANTHER" id="PTHR15107">
    <property type="entry name" value="RETINOBLASTOMA BINDING PROTEIN 8"/>
    <property type="match status" value="1"/>
</dbReference>
<evidence type="ECO:0000256" key="4">
    <source>
        <dbReference type="SAM" id="Coils"/>
    </source>
</evidence>
<dbReference type="EnsemblMetazoa" id="CLYHEMT012366.1">
    <property type="protein sequence ID" value="CLYHEMP012366.1"/>
    <property type="gene ID" value="CLYHEMG012366"/>
</dbReference>
<dbReference type="GO" id="GO:0005634">
    <property type="term" value="C:nucleus"/>
    <property type="evidence" value="ECO:0007669"/>
    <property type="project" value="UniProtKB-SubCell"/>
</dbReference>
<accession>A0A7M5UNB9</accession>
<evidence type="ECO:0000256" key="1">
    <source>
        <dbReference type="ARBA" id="ARBA00004123"/>
    </source>
</evidence>
<dbReference type="RefSeq" id="XP_066912426.1">
    <property type="nucleotide sequence ID" value="XM_067056325.1"/>
</dbReference>
<evidence type="ECO:0000313" key="6">
    <source>
        <dbReference type="EnsemblMetazoa" id="CLYHEMP012366.1"/>
    </source>
</evidence>
<organism evidence="6 7">
    <name type="scientific">Clytia hemisphaerica</name>
    <dbReference type="NCBI Taxonomy" id="252671"/>
    <lineage>
        <taxon>Eukaryota</taxon>
        <taxon>Metazoa</taxon>
        <taxon>Cnidaria</taxon>
        <taxon>Hydrozoa</taxon>
        <taxon>Hydroidolina</taxon>
        <taxon>Leptothecata</taxon>
        <taxon>Obeliida</taxon>
        <taxon>Clytiidae</taxon>
        <taxon>Clytia</taxon>
    </lineage>
</organism>
<dbReference type="GO" id="GO:0003684">
    <property type="term" value="F:damaged DNA binding"/>
    <property type="evidence" value="ECO:0007669"/>
    <property type="project" value="TreeGrafter"/>
</dbReference>
<dbReference type="Pfam" id="PF08573">
    <property type="entry name" value="SAE2"/>
    <property type="match status" value="1"/>
</dbReference>
<comment type="subcellular location">
    <subcellularLocation>
        <location evidence="1">Nucleus</location>
    </subcellularLocation>
</comment>
<dbReference type="GeneID" id="136799572"/>
<proteinExistence type="predicted"/>
<keyword evidence="3" id="KW-0539">Nucleus</keyword>
<evidence type="ECO:0000256" key="2">
    <source>
        <dbReference type="ARBA" id="ARBA00022763"/>
    </source>
</evidence>
<keyword evidence="4" id="KW-0175">Coiled coil</keyword>
<dbReference type="InterPro" id="IPR013882">
    <property type="entry name" value="Ctp1_C"/>
</dbReference>
<feature type="domain" description="DNA endonuclease activator Ctp1 C-terminal" evidence="5">
    <location>
        <begin position="394"/>
        <end position="437"/>
    </location>
</feature>
<protein>
    <recommendedName>
        <fullName evidence="5">DNA endonuclease activator Ctp1 C-terminal domain-containing protein</fullName>
    </recommendedName>
</protein>
<dbReference type="GO" id="GO:0010792">
    <property type="term" value="P:DNA double-strand break processing involved in repair via single-strand annealing"/>
    <property type="evidence" value="ECO:0007669"/>
    <property type="project" value="TreeGrafter"/>
</dbReference>
<dbReference type="PANTHER" id="PTHR15107:SF0">
    <property type="entry name" value="DNA ENDONUCLEASE ACTIVATOR CTP1 C-TERMINAL DOMAIN-CONTAINING PROTEIN"/>
    <property type="match status" value="1"/>
</dbReference>
<dbReference type="Proteomes" id="UP000594262">
    <property type="component" value="Unplaced"/>
</dbReference>
<feature type="coiled-coil region" evidence="4">
    <location>
        <begin position="27"/>
        <end position="99"/>
    </location>
</feature>
<reference evidence="6" key="1">
    <citation type="submission" date="2021-01" db="UniProtKB">
        <authorList>
            <consortium name="EnsemblMetazoa"/>
        </authorList>
    </citation>
    <scope>IDENTIFICATION</scope>
</reference>
<dbReference type="OrthoDB" id="5801062at2759"/>
<dbReference type="AlphaFoldDB" id="A0A7M5UNB9"/>
<evidence type="ECO:0000259" key="5">
    <source>
        <dbReference type="Pfam" id="PF08573"/>
    </source>
</evidence>
<name>A0A7M5UNB9_9CNID</name>